<sequence length="103" mass="11349">MSAVNPYPSILFIGVSTAAYFFNIQLADFPFLSTLKISMVAWYSGVRHSGRMNKMIPLFLAYGLGSLSIWHKFSCTALEFGTEWTSGAAGSTGRSSCHRSDWP</sequence>
<reference evidence="1" key="1">
    <citation type="journal article" date="2020" name="Stud. Mycol.">
        <title>101 Dothideomycetes genomes: a test case for predicting lifestyles and emergence of pathogens.</title>
        <authorList>
            <person name="Haridas S."/>
            <person name="Albert R."/>
            <person name="Binder M."/>
            <person name="Bloem J."/>
            <person name="Labutti K."/>
            <person name="Salamov A."/>
            <person name="Andreopoulos B."/>
            <person name="Baker S."/>
            <person name="Barry K."/>
            <person name="Bills G."/>
            <person name="Bluhm B."/>
            <person name="Cannon C."/>
            <person name="Castanera R."/>
            <person name="Culley D."/>
            <person name="Daum C."/>
            <person name="Ezra D."/>
            <person name="Gonzalez J."/>
            <person name="Henrissat B."/>
            <person name="Kuo A."/>
            <person name="Liang C."/>
            <person name="Lipzen A."/>
            <person name="Lutzoni F."/>
            <person name="Magnuson J."/>
            <person name="Mondo S."/>
            <person name="Nolan M."/>
            <person name="Ohm R."/>
            <person name="Pangilinan J."/>
            <person name="Park H.-J."/>
            <person name="Ramirez L."/>
            <person name="Alfaro M."/>
            <person name="Sun H."/>
            <person name="Tritt A."/>
            <person name="Yoshinaga Y."/>
            <person name="Zwiers L.-H."/>
            <person name="Turgeon B."/>
            <person name="Goodwin S."/>
            <person name="Spatafora J."/>
            <person name="Crous P."/>
            <person name="Grigoriev I."/>
        </authorList>
    </citation>
    <scope>NUCLEOTIDE SEQUENCE</scope>
    <source>
        <strain evidence="1">CBS 207.26</strain>
    </source>
</reference>
<dbReference type="Proteomes" id="UP000800200">
    <property type="component" value="Unassembled WGS sequence"/>
</dbReference>
<proteinExistence type="predicted"/>
<evidence type="ECO:0000313" key="1">
    <source>
        <dbReference type="EMBL" id="KAF2195094.1"/>
    </source>
</evidence>
<evidence type="ECO:0000313" key="2">
    <source>
        <dbReference type="Proteomes" id="UP000800200"/>
    </source>
</evidence>
<dbReference type="EMBL" id="ML994610">
    <property type="protein sequence ID" value="KAF2195094.1"/>
    <property type="molecule type" value="Genomic_DNA"/>
</dbReference>
<keyword evidence="2" id="KW-1185">Reference proteome</keyword>
<organism evidence="1 2">
    <name type="scientific">Zopfia rhizophila CBS 207.26</name>
    <dbReference type="NCBI Taxonomy" id="1314779"/>
    <lineage>
        <taxon>Eukaryota</taxon>
        <taxon>Fungi</taxon>
        <taxon>Dikarya</taxon>
        <taxon>Ascomycota</taxon>
        <taxon>Pezizomycotina</taxon>
        <taxon>Dothideomycetes</taxon>
        <taxon>Dothideomycetes incertae sedis</taxon>
        <taxon>Zopfiaceae</taxon>
        <taxon>Zopfia</taxon>
    </lineage>
</organism>
<dbReference type="AlphaFoldDB" id="A0A6A6EU47"/>
<name>A0A6A6EU47_9PEZI</name>
<protein>
    <submittedName>
        <fullName evidence="1">Uncharacterized protein</fullName>
    </submittedName>
</protein>
<gene>
    <name evidence="1" type="ORF">K469DRAFT_3216</name>
</gene>
<accession>A0A6A6EU47</accession>